<dbReference type="InterPro" id="IPR015424">
    <property type="entry name" value="PyrdxlP-dep_Trfase"/>
</dbReference>
<evidence type="ECO:0000256" key="5">
    <source>
        <dbReference type="ARBA" id="ARBA00022679"/>
    </source>
</evidence>
<keyword evidence="11" id="KW-1185">Reference proteome</keyword>
<evidence type="ECO:0000259" key="9">
    <source>
        <dbReference type="Pfam" id="PF00155"/>
    </source>
</evidence>
<dbReference type="GO" id="GO:0006520">
    <property type="term" value="P:amino acid metabolic process"/>
    <property type="evidence" value="ECO:0007669"/>
    <property type="project" value="InterPro"/>
</dbReference>
<evidence type="ECO:0000256" key="1">
    <source>
        <dbReference type="ARBA" id="ARBA00001933"/>
    </source>
</evidence>
<evidence type="ECO:0000256" key="4">
    <source>
        <dbReference type="ARBA" id="ARBA00022576"/>
    </source>
</evidence>
<comment type="subunit">
    <text evidence="3">Homodimer.</text>
</comment>
<dbReference type="InterPro" id="IPR015422">
    <property type="entry name" value="PyrdxlP-dep_Trfase_small"/>
</dbReference>
<dbReference type="PANTHER" id="PTHR46383">
    <property type="entry name" value="ASPARTATE AMINOTRANSFERASE"/>
    <property type="match status" value="1"/>
</dbReference>
<dbReference type="InterPro" id="IPR004838">
    <property type="entry name" value="NHTrfase_class1_PyrdxlP-BS"/>
</dbReference>
<evidence type="ECO:0000313" key="11">
    <source>
        <dbReference type="Proteomes" id="UP000244446"/>
    </source>
</evidence>
<dbReference type="Gene3D" id="3.40.640.10">
    <property type="entry name" value="Type I PLP-dependent aspartate aminotransferase-like (Major domain)"/>
    <property type="match status" value="1"/>
</dbReference>
<dbReference type="GO" id="GO:0030170">
    <property type="term" value="F:pyridoxal phosphate binding"/>
    <property type="evidence" value="ECO:0007669"/>
    <property type="project" value="InterPro"/>
</dbReference>
<dbReference type="PANTHER" id="PTHR46383:SF1">
    <property type="entry name" value="ASPARTATE AMINOTRANSFERASE"/>
    <property type="match status" value="1"/>
</dbReference>
<keyword evidence="6" id="KW-0663">Pyridoxal phosphate</keyword>
<dbReference type="InterPro" id="IPR015421">
    <property type="entry name" value="PyrdxlP-dep_Trfase_major"/>
</dbReference>
<dbReference type="EMBL" id="QCYH01000002">
    <property type="protein sequence ID" value="PVA11114.1"/>
    <property type="molecule type" value="Genomic_DNA"/>
</dbReference>
<dbReference type="CDD" id="cd00609">
    <property type="entry name" value="AAT_like"/>
    <property type="match status" value="1"/>
</dbReference>
<evidence type="ECO:0000256" key="3">
    <source>
        <dbReference type="ARBA" id="ARBA00011738"/>
    </source>
</evidence>
<evidence type="ECO:0000256" key="6">
    <source>
        <dbReference type="ARBA" id="ARBA00022898"/>
    </source>
</evidence>
<dbReference type="InterPro" id="IPR050596">
    <property type="entry name" value="AspAT/PAT-like"/>
</dbReference>
<sequence>MTMLSATLSRVKPSPTIAVSTMARELKEAGRDVIGLGAGEPDFDTPENIREAGKRAIDEGKTRYTAPDGIPELKQAICAKFKRDNGLDYSPAQVSVGTGGKQILYNALMATLNPGDEVVIPAPYWVSYPDMVLLAGGEPVFVAAGMETGYKITAEQLEAAITDKTKWFIFNSPSNPTGAGYTWDELKALTDVLLRHPHVLIMTDDMYEHLVFGDYKFCTPAEVEPKLYDRTLTCNGVSKAYAMTGWRIGYAAGPEQIIAAMRKIQSQSTSNPCSISQWAAVEALNGTQDFIARHNEIFERRRDLVVSMLNDADGIECPVPEGAFYVYPSIKGCIGKTAPDGTKITDDEVFATALLEEKGVAVVFGAAFGLSPNFRVSYATSDEALKEACTRIQDFCKALT</sequence>
<dbReference type="SUPFAM" id="SSF53383">
    <property type="entry name" value="PLP-dependent transferases"/>
    <property type="match status" value="1"/>
</dbReference>
<accession>A0A2T7G9L4</accession>
<evidence type="ECO:0000256" key="2">
    <source>
        <dbReference type="ARBA" id="ARBA00007441"/>
    </source>
</evidence>
<organism evidence="10 11">
    <name type="scientific">Pelagivirga sediminicola</name>
    <dbReference type="NCBI Taxonomy" id="2170575"/>
    <lineage>
        <taxon>Bacteria</taxon>
        <taxon>Pseudomonadati</taxon>
        <taxon>Pseudomonadota</taxon>
        <taxon>Alphaproteobacteria</taxon>
        <taxon>Rhodobacterales</taxon>
        <taxon>Paracoccaceae</taxon>
        <taxon>Pelagivirga</taxon>
    </lineage>
</organism>
<comment type="cofactor">
    <cofactor evidence="1 8">
        <name>pyridoxal 5'-phosphate</name>
        <dbReference type="ChEBI" id="CHEBI:597326"/>
    </cofactor>
</comment>
<comment type="caution">
    <text evidence="10">The sequence shown here is derived from an EMBL/GenBank/DDBJ whole genome shotgun (WGS) entry which is preliminary data.</text>
</comment>
<keyword evidence="4 8" id="KW-0032">Aminotransferase</keyword>
<dbReference type="RefSeq" id="WP_108691088.1">
    <property type="nucleotide sequence ID" value="NZ_QCYH01000002.1"/>
</dbReference>
<proteinExistence type="inferred from homology"/>
<protein>
    <recommendedName>
        <fullName evidence="8">Aminotransferase</fullName>
        <ecNumber evidence="8">2.6.1.-</ecNumber>
    </recommendedName>
</protein>
<evidence type="ECO:0000256" key="8">
    <source>
        <dbReference type="RuleBase" id="RU000481"/>
    </source>
</evidence>
<dbReference type="Pfam" id="PF00155">
    <property type="entry name" value="Aminotran_1_2"/>
    <property type="match status" value="1"/>
</dbReference>
<comment type="similarity">
    <text evidence="2 8">Belongs to the class-I pyridoxal-phosphate-dependent aminotransferase family.</text>
</comment>
<dbReference type="PROSITE" id="PS00105">
    <property type="entry name" value="AA_TRANSFER_CLASS_1"/>
    <property type="match status" value="1"/>
</dbReference>
<dbReference type="InterPro" id="IPR004839">
    <property type="entry name" value="Aminotransferase_I/II_large"/>
</dbReference>
<dbReference type="AlphaFoldDB" id="A0A2T7G9L4"/>
<dbReference type="FunFam" id="3.40.640.10:FF:000033">
    <property type="entry name" value="Aspartate aminotransferase"/>
    <property type="match status" value="1"/>
</dbReference>
<comment type="catalytic activity">
    <reaction evidence="7">
        <text>L-aspartate + 2-oxoglutarate = oxaloacetate + L-glutamate</text>
        <dbReference type="Rhea" id="RHEA:21824"/>
        <dbReference type="ChEBI" id="CHEBI:16452"/>
        <dbReference type="ChEBI" id="CHEBI:16810"/>
        <dbReference type="ChEBI" id="CHEBI:29985"/>
        <dbReference type="ChEBI" id="CHEBI:29991"/>
        <dbReference type="EC" id="2.6.1.1"/>
    </reaction>
</comment>
<reference evidence="10 11" key="1">
    <citation type="submission" date="2018-04" db="EMBL/GenBank/DDBJ databases">
        <title>Pelagivirga bohaiensis gen. nov., sp. nov., a bacterium isolated from the Bohai Sea.</title>
        <authorList>
            <person name="Ji X."/>
        </authorList>
    </citation>
    <scope>NUCLEOTIDE SEQUENCE [LARGE SCALE GENOMIC DNA]</scope>
    <source>
        <strain evidence="10 11">BH-SD19</strain>
    </source>
</reference>
<feature type="domain" description="Aminotransferase class I/classII large" evidence="9">
    <location>
        <begin position="32"/>
        <end position="392"/>
    </location>
</feature>
<evidence type="ECO:0000313" key="10">
    <source>
        <dbReference type="EMBL" id="PVA11114.1"/>
    </source>
</evidence>
<dbReference type="Gene3D" id="3.90.1150.10">
    <property type="entry name" value="Aspartate Aminotransferase, domain 1"/>
    <property type="match status" value="1"/>
</dbReference>
<dbReference type="GO" id="GO:0004069">
    <property type="term" value="F:L-aspartate:2-oxoglutarate aminotransferase activity"/>
    <property type="evidence" value="ECO:0007669"/>
    <property type="project" value="UniProtKB-EC"/>
</dbReference>
<name>A0A2T7G9L4_9RHOB</name>
<gene>
    <name evidence="10" type="ORF">DC366_04950</name>
</gene>
<evidence type="ECO:0000256" key="7">
    <source>
        <dbReference type="ARBA" id="ARBA00049185"/>
    </source>
</evidence>
<dbReference type="EC" id="2.6.1.-" evidence="8"/>
<keyword evidence="5 8" id="KW-0808">Transferase</keyword>
<dbReference type="Proteomes" id="UP000244446">
    <property type="component" value="Unassembled WGS sequence"/>
</dbReference>
<dbReference type="OrthoDB" id="9763453at2"/>